<accession>A0A1Y1YWE1</accession>
<dbReference type="STRING" id="1231657.A0A1Y1YWE1"/>
<dbReference type="InterPro" id="IPR043129">
    <property type="entry name" value="ATPase_NBD"/>
</dbReference>
<evidence type="ECO:0000313" key="3">
    <source>
        <dbReference type="EMBL" id="ORY02350.1"/>
    </source>
</evidence>
<dbReference type="OrthoDB" id="2963168at2759"/>
<evidence type="ECO:0000256" key="2">
    <source>
        <dbReference type="ARBA" id="ARBA00022840"/>
    </source>
</evidence>
<dbReference type="PRINTS" id="PR00301">
    <property type="entry name" value="HEATSHOCK70"/>
</dbReference>
<proteinExistence type="predicted"/>
<dbReference type="CDD" id="cd10170">
    <property type="entry name" value="ASKHA_NBD_HSP70"/>
    <property type="match status" value="1"/>
</dbReference>
<evidence type="ECO:0008006" key="5">
    <source>
        <dbReference type="Google" id="ProtNLM"/>
    </source>
</evidence>
<dbReference type="InterPro" id="IPR013126">
    <property type="entry name" value="Hsp_70_fam"/>
</dbReference>
<dbReference type="PANTHER" id="PTHR14187">
    <property type="entry name" value="ALPHA KINASE/ELONGATION FACTOR 2 KINASE"/>
    <property type="match status" value="1"/>
</dbReference>
<dbReference type="AlphaFoldDB" id="A0A1Y1YWE1"/>
<dbReference type="Gene3D" id="3.90.640.10">
    <property type="entry name" value="Actin, Chain A, domain 4"/>
    <property type="match status" value="1"/>
</dbReference>
<dbReference type="Proteomes" id="UP000193144">
    <property type="component" value="Unassembled WGS sequence"/>
</dbReference>
<gene>
    <name evidence="3" type="ORF">BCR34DRAFT_627561</name>
</gene>
<protein>
    <recommendedName>
        <fullName evidence="5">Actin-like ATPase domain-containing protein</fullName>
    </recommendedName>
</protein>
<keyword evidence="4" id="KW-1185">Reference proteome</keyword>
<keyword evidence="2" id="KW-0067">ATP-binding</keyword>
<dbReference type="GO" id="GO:0005524">
    <property type="term" value="F:ATP binding"/>
    <property type="evidence" value="ECO:0007669"/>
    <property type="project" value="UniProtKB-KW"/>
</dbReference>
<comment type="caution">
    <text evidence="3">The sequence shown here is derived from an EMBL/GenBank/DDBJ whole genome shotgun (WGS) entry which is preliminary data.</text>
</comment>
<dbReference type="Pfam" id="PF00012">
    <property type="entry name" value="HSP70"/>
    <property type="match status" value="1"/>
</dbReference>
<dbReference type="Gene3D" id="3.30.420.40">
    <property type="match status" value="2"/>
</dbReference>
<dbReference type="GO" id="GO:0140662">
    <property type="term" value="F:ATP-dependent protein folding chaperone"/>
    <property type="evidence" value="ECO:0007669"/>
    <property type="project" value="InterPro"/>
</dbReference>
<sequence>MPDCLYIGIDFGTTFSGVAWAFSRQPDNIKIVTKWRAKGAFNADDAKTPTEIVYALSGRNRMVRNWGYEIEANQTPLKWFKLCLEDENQLPQDVQKSDQLAAARKMLVEKSISAVDAAADYLRELWKATIASLERELGSPAVDGLPFRVVVTVPAMWSDGAKNRTLRAAEQAGIKENRLCGRTTLDLIPEPEAAALATLAKFRGRPDISPNDIITVCDCGGGTVDITSYKIQNPDPVVVKESVGGDGKMCGGIFVDEEFRDFVRGRVKNRWDKLSPEMIRKIMNEEWENGIKRTFEDDGREFRVTLPAEATQSLFHRSKTSTLPLTGKTVQTLFDPVLGQIRSLVLKQIGDIKKKEGKPPKCIMLVGGFGRCSYLYTALTKILGTQGIAVLQAAGEEPWTAICRGAVIRAMSTQGYAGAGGVTITTRVSKRNYGLAFYEPFRTYQHLPEDREWIASEGDYFANNQIRWYLRKGVDIATQNPVVMSFYRLCQSSQEIQNNQVTAKIFISEVEGAPNRKTRDVTELCEIKVKLDTPYHLLPRHTNNVGKECRRISYDIEVICSGGLLKFAAIMNGVRQPAQNVEASFM</sequence>
<reference evidence="3 4" key="1">
    <citation type="submission" date="2016-07" db="EMBL/GenBank/DDBJ databases">
        <title>Pervasive Adenine N6-methylation of Active Genes in Fungi.</title>
        <authorList>
            <consortium name="DOE Joint Genome Institute"/>
            <person name="Mondo S.J."/>
            <person name="Dannebaum R.O."/>
            <person name="Kuo R.C."/>
            <person name="Labutti K."/>
            <person name="Haridas S."/>
            <person name="Kuo A."/>
            <person name="Salamov A."/>
            <person name="Ahrendt S.R."/>
            <person name="Lipzen A."/>
            <person name="Sullivan W."/>
            <person name="Andreopoulos W.B."/>
            <person name="Clum A."/>
            <person name="Lindquist E."/>
            <person name="Daum C."/>
            <person name="Ramamoorthy G.K."/>
            <person name="Gryganskyi A."/>
            <person name="Culley D."/>
            <person name="Magnuson J.K."/>
            <person name="James T.Y."/>
            <person name="O'Malley M.A."/>
            <person name="Stajich J.E."/>
            <person name="Spatafora J.W."/>
            <person name="Visel A."/>
            <person name="Grigoriev I.V."/>
        </authorList>
    </citation>
    <scope>NUCLEOTIDE SEQUENCE [LARGE SCALE GENOMIC DNA]</scope>
    <source>
        <strain evidence="3 4">CBS 115471</strain>
    </source>
</reference>
<keyword evidence="1" id="KW-0547">Nucleotide-binding</keyword>
<dbReference type="SUPFAM" id="SSF53067">
    <property type="entry name" value="Actin-like ATPase domain"/>
    <property type="match status" value="2"/>
</dbReference>
<evidence type="ECO:0000313" key="4">
    <source>
        <dbReference type="Proteomes" id="UP000193144"/>
    </source>
</evidence>
<dbReference type="PANTHER" id="PTHR14187:SF5">
    <property type="entry name" value="HEAT SHOCK 70 KDA PROTEIN 12A"/>
    <property type="match status" value="1"/>
</dbReference>
<dbReference type="EMBL" id="MCFA01000158">
    <property type="protein sequence ID" value="ORY02350.1"/>
    <property type="molecule type" value="Genomic_DNA"/>
</dbReference>
<name>A0A1Y1YWE1_9PLEO</name>
<organism evidence="3 4">
    <name type="scientific">Clohesyomyces aquaticus</name>
    <dbReference type="NCBI Taxonomy" id="1231657"/>
    <lineage>
        <taxon>Eukaryota</taxon>
        <taxon>Fungi</taxon>
        <taxon>Dikarya</taxon>
        <taxon>Ascomycota</taxon>
        <taxon>Pezizomycotina</taxon>
        <taxon>Dothideomycetes</taxon>
        <taxon>Pleosporomycetidae</taxon>
        <taxon>Pleosporales</taxon>
        <taxon>Lindgomycetaceae</taxon>
        <taxon>Clohesyomyces</taxon>
    </lineage>
</organism>
<evidence type="ECO:0000256" key="1">
    <source>
        <dbReference type="ARBA" id="ARBA00022741"/>
    </source>
</evidence>